<protein>
    <submittedName>
        <fullName evidence="1">GWT1-domain-containing protein</fullName>
    </submittedName>
</protein>
<name>A0ACB8U5M0_9APHY</name>
<accession>A0ACB8U5M0</accession>
<reference evidence="1" key="1">
    <citation type="journal article" date="2021" name="Environ. Microbiol.">
        <title>Gene family expansions and transcriptome signatures uncover fungal adaptations to wood decay.</title>
        <authorList>
            <person name="Hage H."/>
            <person name="Miyauchi S."/>
            <person name="Viragh M."/>
            <person name="Drula E."/>
            <person name="Min B."/>
            <person name="Chaduli D."/>
            <person name="Navarro D."/>
            <person name="Favel A."/>
            <person name="Norest M."/>
            <person name="Lesage-Meessen L."/>
            <person name="Balint B."/>
            <person name="Merenyi Z."/>
            <person name="de Eugenio L."/>
            <person name="Morin E."/>
            <person name="Martinez A.T."/>
            <person name="Baldrian P."/>
            <person name="Stursova M."/>
            <person name="Martinez M.J."/>
            <person name="Novotny C."/>
            <person name="Magnuson J.K."/>
            <person name="Spatafora J.W."/>
            <person name="Maurice S."/>
            <person name="Pangilinan J."/>
            <person name="Andreopoulos W."/>
            <person name="LaButti K."/>
            <person name="Hundley H."/>
            <person name="Na H."/>
            <person name="Kuo A."/>
            <person name="Barry K."/>
            <person name="Lipzen A."/>
            <person name="Henrissat B."/>
            <person name="Riley R."/>
            <person name="Ahrendt S."/>
            <person name="Nagy L.G."/>
            <person name="Grigoriev I.V."/>
            <person name="Martin F."/>
            <person name="Rosso M.N."/>
        </authorList>
    </citation>
    <scope>NUCLEOTIDE SEQUENCE</scope>
    <source>
        <strain evidence="1">CBS 384.51</strain>
    </source>
</reference>
<sequence>MEDYKTSKEAFVAGMTGSSIGHVNMVSMVALASIALHSTFRTRLPPNRTINLPVEYLLLVVPLLLSVTLFANSPGLLLLIILFPTGVLFLLPPRESGTPLPSNIGHSRPNSPTPDRATDSSNADNGSSGTPNTVPPLAALTTYRGHMLLLTCLCILAVDFPVFPRSLAKCETYGVSIMDLGVGSFVFSQGVVSAIPLIKDPNYLNAPIFPKLFATTRKCLPVLILGVIRTLSVKGTDYPEHQSEYGIHWNFFFTLGLIPIFQVFLHPLIKYLPISLLGILLAISHQIALASGGLMDYVINAPRLDIISANKEGLISLTGYFSIHLIGLSTGTILLPPSPGFFRKLQHELQNHRGPASVVNEPNSDSESDNDTPSRRRPRIRFRRENDKTATELCSYAVVWWVVLGTTLAMNIGGGVSRRVVNLPYVAWVCAFNTTFILGYLLLDLVFFPSPLSKSIYSPTSKLKVQPDPTVLGHGRRNPRGKDDTAAAAPLLEAINKNGLVFFLLGNILTGLVNLAFPTMFMSDSWAMVVLGTYAFVISASAWLTKDKKIWRV</sequence>
<evidence type="ECO:0000313" key="2">
    <source>
        <dbReference type="Proteomes" id="UP001055072"/>
    </source>
</evidence>
<gene>
    <name evidence="1" type="ORF">BDY19DRAFT_993192</name>
</gene>
<keyword evidence="2" id="KW-1185">Reference proteome</keyword>
<organism evidence="1 2">
    <name type="scientific">Irpex rosettiformis</name>
    <dbReference type="NCBI Taxonomy" id="378272"/>
    <lineage>
        <taxon>Eukaryota</taxon>
        <taxon>Fungi</taxon>
        <taxon>Dikarya</taxon>
        <taxon>Basidiomycota</taxon>
        <taxon>Agaricomycotina</taxon>
        <taxon>Agaricomycetes</taxon>
        <taxon>Polyporales</taxon>
        <taxon>Irpicaceae</taxon>
        <taxon>Irpex</taxon>
    </lineage>
</organism>
<dbReference type="Proteomes" id="UP001055072">
    <property type="component" value="Unassembled WGS sequence"/>
</dbReference>
<comment type="caution">
    <text evidence="1">The sequence shown here is derived from an EMBL/GenBank/DDBJ whole genome shotgun (WGS) entry which is preliminary data.</text>
</comment>
<proteinExistence type="predicted"/>
<evidence type="ECO:0000313" key="1">
    <source>
        <dbReference type="EMBL" id="KAI0089613.1"/>
    </source>
</evidence>
<dbReference type="EMBL" id="MU274910">
    <property type="protein sequence ID" value="KAI0089613.1"/>
    <property type="molecule type" value="Genomic_DNA"/>
</dbReference>